<accession>U4LA94</accession>
<keyword evidence="2" id="KW-1185">Reference proteome</keyword>
<evidence type="ECO:0000313" key="2">
    <source>
        <dbReference type="Proteomes" id="UP000018144"/>
    </source>
</evidence>
<dbReference type="AlphaFoldDB" id="U4LA94"/>
<sequence length="166" mass="18424">MASHAKCCKCNNHVRNGELYCSSCTLRPKGPKETKHFSANGRPLETRSIIKPFSQLMILDNEDEEEWELVPGPKEYQIEPLLKSATVPAASASTPRSLVPMKTLPWDHKDAFRRSVGDWSSGYKVDGYGQVLELDGEVEKVAVEVKPYHPDVTGSYVSDAALVFGE</sequence>
<organism evidence="1 2">
    <name type="scientific">Pyronema omphalodes (strain CBS 100304)</name>
    <name type="common">Pyronema confluens</name>
    <dbReference type="NCBI Taxonomy" id="1076935"/>
    <lineage>
        <taxon>Eukaryota</taxon>
        <taxon>Fungi</taxon>
        <taxon>Dikarya</taxon>
        <taxon>Ascomycota</taxon>
        <taxon>Pezizomycotina</taxon>
        <taxon>Pezizomycetes</taxon>
        <taxon>Pezizales</taxon>
        <taxon>Pyronemataceae</taxon>
        <taxon>Pyronema</taxon>
    </lineage>
</organism>
<protein>
    <submittedName>
        <fullName evidence="1">Uncharacterized protein</fullName>
    </submittedName>
</protein>
<proteinExistence type="predicted"/>
<evidence type="ECO:0000313" key="1">
    <source>
        <dbReference type="EMBL" id="CCX10648.1"/>
    </source>
</evidence>
<gene>
    <name evidence="1" type="ORF">PCON_10242</name>
</gene>
<dbReference type="Proteomes" id="UP000018144">
    <property type="component" value="Unassembled WGS sequence"/>
</dbReference>
<name>U4LA94_PYROM</name>
<dbReference type="EMBL" id="HF935554">
    <property type="protein sequence ID" value="CCX10648.1"/>
    <property type="molecule type" value="Genomic_DNA"/>
</dbReference>
<reference evidence="1 2" key="1">
    <citation type="journal article" date="2013" name="PLoS Genet.">
        <title>The genome and development-dependent transcriptomes of Pyronema confluens: a window into fungal evolution.</title>
        <authorList>
            <person name="Traeger S."/>
            <person name="Altegoer F."/>
            <person name="Freitag M."/>
            <person name="Gabaldon T."/>
            <person name="Kempken F."/>
            <person name="Kumar A."/>
            <person name="Marcet-Houben M."/>
            <person name="Poggeler S."/>
            <person name="Stajich J.E."/>
            <person name="Nowrousian M."/>
        </authorList>
    </citation>
    <scope>NUCLEOTIDE SEQUENCE [LARGE SCALE GENOMIC DNA]</scope>
    <source>
        <strain evidence="2">CBS 100304</strain>
        <tissue evidence="1">Vegetative mycelium</tissue>
    </source>
</reference>